<evidence type="ECO:0000259" key="1">
    <source>
        <dbReference type="PROSITE" id="PS50097"/>
    </source>
</evidence>
<dbReference type="EMBL" id="JBBPDW010000006">
    <property type="protein sequence ID" value="KAK7551693.1"/>
    <property type="molecule type" value="Genomic_DNA"/>
</dbReference>
<dbReference type="Proteomes" id="UP001365128">
    <property type="component" value="Unassembled WGS sequence"/>
</dbReference>
<dbReference type="SUPFAM" id="SSF54695">
    <property type="entry name" value="POZ domain"/>
    <property type="match status" value="1"/>
</dbReference>
<dbReference type="SMART" id="SM00225">
    <property type="entry name" value="BTB"/>
    <property type="match status" value="1"/>
</dbReference>
<organism evidence="2 3">
    <name type="scientific">Phyllosticta citricarpa</name>
    <dbReference type="NCBI Taxonomy" id="55181"/>
    <lineage>
        <taxon>Eukaryota</taxon>
        <taxon>Fungi</taxon>
        <taxon>Dikarya</taxon>
        <taxon>Ascomycota</taxon>
        <taxon>Pezizomycotina</taxon>
        <taxon>Dothideomycetes</taxon>
        <taxon>Dothideomycetes incertae sedis</taxon>
        <taxon>Botryosphaeriales</taxon>
        <taxon>Phyllostictaceae</taxon>
        <taxon>Phyllosticta</taxon>
    </lineage>
</organism>
<comment type="caution">
    <text evidence="2">The sequence shown here is derived from an EMBL/GenBank/DDBJ whole genome shotgun (WGS) entry which is preliminary data.</text>
</comment>
<dbReference type="Gene3D" id="3.30.710.10">
    <property type="entry name" value="Potassium Channel Kv1.1, Chain A"/>
    <property type="match status" value="1"/>
</dbReference>
<dbReference type="CDD" id="cd18186">
    <property type="entry name" value="BTB_POZ_ZBTB_KLHL-like"/>
    <property type="match status" value="1"/>
</dbReference>
<protein>
    <submittedName>
        <fullName evidence="2">BTB/POZ protein</fullName>
    </submittedName>
</protein>
<gene>
    <name evidence="2" type="ORF">IWX46DRAFT_394965</name>
</gene>
<proteinExistence type="predicted"/>
<evidence type="ECO:0000313" key="2">
    <source>
        <dbReference type="EMBL" id="KAK7551693.1"/>
    </source>
</evidence>
<feature type="domain" description="BTB" evidence="1">
    <location>
        <begin position="27"/>
        <end position="94"/>
    </location>
</feature>
<reference evidence="2 3" key="1">
    <citation type="submission" date="2024-04" db="EMBL/GenBank/DDBJ databases">
        <title>Phyllosticta paracitricarpa is synonymous to the EU quarantine fungus P. citricarpa based on phylogenomic analyses.</title>
        <authorList>
            <consortium name="Lawrence Berkeley National Laboratory"/>
            <person name="Van Ingen-Buijs V.A."/>
            <person name="Van Westerhoven A.C."/>
            <person name="Haridas S."/>
            <person name="Skiadas P."/>
            <person name="Martin F."/>
            <person name="Groenewald J.Z."/>
            <person name="Crous P.W."/>
            <person name="Seidl M.F."/>
        </authorList>
    </citation>
    <scope>NUCLEOTIDE SEQUENCE [LARGE SCALE GENOMIC DNA]</scope>
    <source>
        <strain evidence="2 3">CBS 122670</strain>
    </source>
</reference>
<dbReference type="PANTHER" id="PTHR47843">
    <property type="entry name" value="BTB DOMAIN-CONTAINING PROTEIN-RELATED"/>
    <property type="match status" value="1"/>
</dbReference>
<name>A0ABR1MKI7_9PEZI</name>
<dbReference type="PANTHER" id="PTHR47843:SF5">
    <property type="entry name" value="BTB_POZ DOMAIN PROTEIN"/>
    <property type="match status" value="1"/>
</dbReference>
<sequence>MAPFVYRTNINSRQERMLCLWEDGVHSDVTIRTLSEEYRLHKAILCEKSEFFFKALNGGWKESKESVIEMTHDNPETVKAMLKFMYLGEYDVHEHGEPLADQLADHAAIHAAAIKYNVAGLAENAARNFDYVFGHGSEEEQVRAVVATIPFLCETIPPSVSSEIAADVAKFVAENLEVFLGDHAFNDVMAKHGAFSMEVFARIHAQQREERQNVVYACTWGQQEQPAAGLNDW</sequence>
<dbReference type="Pfam" id="PF00651">
    <property type="entry name" value="BTB"/>
    <property type="match status" value="1"/>
</dbReference>
<dbReference type="InterPro" id="IPR011333">
    <property type="entry name" value="SKP1/BTB/POZ_sf"/>
</dbReference>
<dbReference type="InterPro" id="IPR000210">
    <property type="entry name" value="BTB/POZ_dom"/>
</dbReference>
<dbReference type="PROSITE" id="PS50097">
    <property type="entry name" value="BTB"/>
    <property type="match status" value="1"/>
</dbReference>
<evidence type="ECO:0000313" key="3">
    <source>
        <dbReference type="Proteomes" id="UP001365128"/>
    </source>
</evidence>
<keyword evidence="3" id="KW-1185">Reference proteome</keyword>
<accession>A0ABR1MKI7</accession>